<feature type="transmembrane region" description="Helical" evidence="1">
    <location>
        <begin position="1223"/>
        <end position="1243"/>
    </location>
</feature>
<evidence type="ECO:0000313" key="3">
    <source>
        <dbReference type="Proteomes" id="UP000279275"/>
    </source>
</evidence>
<dbReference type="OrthoDB" id="4350430at2"/>
<dbReference type="Proteomes" id="UP000279275">
    <property type="component" value="Unassembled WGS sequence"/>
</dbReference>
<dbReference type="Gene3D" id="1.25.40.10">
    <property type="entry name" value="Tetratricopeptide repeat domain"/>
    <property type="match status" value="3"/>
</dbReference>
<dbReference type="Pfam" id="PF08238">
    <property type="entry name" value="Sel1"/>
    <property type="match status" value="16"/>
</dbReference>
<evidence type="ECO:0000256" key="1">
    <source>
        <dbReference type="SAM" id="Phobius"/>
    </source>
</evidence>
<proteinExistence type="predicted"/>
<organism evidence="2 3">
    <name type="scientific">Nocardia stercoris</name>
    <dbReference type="NCBI Taxonomy" id="2483361"/>
    <lineage>
        <taxon>Bacteria</taxon>
        <taxon>Bacillati</taxon>
        <taxon>Actinomycetota</taxon>
        <taxon>Actinomycetes</taxon>
        <taxon>Mycobacteriales</taxon>
        <taxon>Nocardiaceae</taxon>
        <taxon>Nocardia</taxon>
    </lineage>
</organism>
<keyword evidence="3" id="KW-1185">Reference proteome</keyword>
<dbReference type="PANTHER" id="PTHR11102:SF160">
    <property type="entry name" value="ERAD-ASSOCIATED E3 UBIQUITIN-PROTEIN LIGASE COMPONENT HRD3"/>
    <property type="match status" value="1"/>
</dbReference>
<evidence type="ECO:0000313" key="2">
    <source>
        <dbReference type="EMBL" id="RMI29112.1"/>
    </source>
</evidence>
<reference evidence="2 3" key="1">
    <citation type="submission" date="2018-10" db="EMBL/GenBank/DDBJ databases">
        <title>Isolation from cow dung.</title>
        <authorList>
            <person name="Ling L."/>
        </authorList>
    </citation>
    <scope>NUCLEOTIDE SEQUENCE [LARGE SCALE GENOMIC DNA]</scope>
    <source>
        <strain evidence="2 3">NEAU-LL90</strain>
    </source>
</reference>
<accession>A0A3M2KTY7</accession>
<feature type="transmembrane region" description="Helical" evidence="1">
    <location>
        <begin position="1193"/>
        <end position="1216"/>
    </location>
</feature>
<keyword evidence="1" id="KW-1133">Transmembrane helix</keyword>
<dbReference type="InterPro" id="IPR011990">
    <property type="entry name" value="TPR-like_helical_dom_sf"/>
</dbReference>
<sequence length="1274" mass="138745">MGEPTGAGGTGPQSRADYERAAAAGDASAMFDLGYLLEKSDPPDRAGATEWYERAAAAGNTKAYFRLGFVLDKSDDVRDQRTAIGWYEKAAELGDAVAMYNIGIIASERLDPPEFDTARTWFERSAKAEYPDAYFRLAYLLSDCIEPRDNVTAVHWYEKAAATGDASAMNNIALLLRFRIEPHDLDAARAWYERATAAGHTGAPYELGSIHEFDLNDYPAARRWYEKAAAAGNTKAYFRLGYLCAQKLEPRDPQAARGWYEKAAELGNVNALYNLGHLLRYTLDPPDIPAARRYFVRAADKDDTDALYELGLIDEMDPAGYPSARRWYEQAAEAGNTKAYFRLGYMFVNRIEPRDLAAAQYWYEKSAAAGVTNAAFNLGHLHRYTMQPPDLATARTWFERAAEGDDVDAFYELGRLADLAPADPATARGWYEKAAATGHTKAAFELGYLLSTVIEPHDYATARTWYEQAAGAGHSEAAFELAYMLAEKVEPRDVPAARTWYKKAAESGHKIAMFNLGQLHRFTLEPKDLAAARVWYERSAEAGYPRAAYELGLLAKADNDPMALIWFERAAAGGHATAMNDIGHLLWSRGAGRNAAAASAWFARSAAGGNDTARSNLVIVGATQEAPEPVVGTRTVAATALPRPVPAAELGLPAPETATGVAAVLDAALEDAPHRRNAFRLAGLRTDADGRGLRRRVTELEASERLGTPLARAGLLPPVPEPDPGEVKTALNQLREPLQRLVQELFWLWPTDGVDPGAPGANMESAERIWLDALRQDPIAAHNIAVVRHVQALESELGTRIETWLDALTAWDVAIGAAATWQRLRERAEKIGDNRLGTPALAELRHALPAALLRIHSDLIVRAALDGDQAGADLHVDVLTRFAEQIGNAPSVFDAATIEAARDAAVRKLAARTGAFTAEPARIADNEPTGAVAAADRLLDSAQLPLLVIDRLRPTPDAIVNGLHDDIARSAMSAAAAEFNETRSAAPTITILERVAVVASTPAVRDKLAGDWAILARFRVDELCVAARKTLDEDPKQAAQAARDLLAAAGEQLVRMRMVPAPDDELIVRAQDRIASTVTNCAVGYFNETGELETTRELLDRIRPMAQSTETKDYVREQDSTLGKITQRRAEAQRLVDTCWFCEQRPAAEAAKFEAGLHRDVVRRGNTRSWKTLNVDVPRCAECREEHRPGERLSTIGTLLGLVGFLAGFFGGLISLSDGHPPGAIVAAVIGVPMAIIGVAMAMSPSARATPERAYKYPRVLELMSDGWLKGARP</sequence>
<dbReference type="PANTHER" id="PTHR11102">
    <property type="entry name" value="SEL-1-LIKE PROTEIN"/>
    <property type="match status" value="1"/>
</dbReference>
<comment type="caution">
    <text evidence="2">The sequence shown here is derived from an EMBL/GenBank/DDBJ whole genome shotgun (WGS) entry which is preliminary data.</text>
</comment>
<dbReference type="InterPro" id="IPR006597">
    <property type="entry name" value="Sel1-like"/>
</dbReference>
<gene>
    <name evidence="2" type="ORF">EBN03_27145</name>
</gene>
<dbReference type="InterPro" id="IPR050767">
    <property type="entry name" value="Sel1_AlgK"/>
</dbReference>
<keyword evidence="1" id="KW-0472">Membrane</keyword>
<dbReference type="SMART" id="SM00671">
    <property type="entry name" value="SEL1"/>
    <property type="match status" value="17"/>
</dbReference>
<keyword evidence="1" id="KW-0812">Transmembrane</keyword>
<dbReference type="EMBL" id="RFFH01000016">
    <property type="protein sequence ID" value="RMI29112.1"/>
    <property type="molecule type" value="Genomic_DNA"/>
</dbReference>
<dbReference type="SUPFAM" id="SSF81901">
    <property type="entry name" value="HCP-like"/>
    <property type="match status" value="4"/>
</dbReference>
<dbReference type="RefSeq" id="WP_122190982.1">
    <property type="nucleotide sequence ID" value="NZ_RFFH01000016.1"/>
</dbReference>
<protein>
    <submittedName>
        <fullName evidence="2">Sel1 repeat family protein</fullName>
    </submittedName>
</protein>
<dbReference type="AlphaFoldDB" id="A0A3M2KTY7"/>
<name>A0A3M2KTY7_9NOCA</name>